<dbReference type="AlphaFoldDB" id="A0A376LY69"/>
<organism evidence="1 2">
    <name type="scientific">Escherichia coli</name>
    <dbReference type="NCBI Taxonomy" id="562"/>
    <lineage>
        <taxon>Bacteria</taxon>
        <taxon>Pseudomonadati</taxon>
        <taxon>Pseudomonadota</taxon>
        <taxon>Gammaproteobacteria</taxon>
        <taxon>Enterobacterales</taxon>
        <taxon>Enterobacteriaceae</taxon>
        <taxon>Escherichia</taxon>
    </lineage>
</organism>
<gene>
    <name evidence="1" type="ORF">NCTC7928_01264</name>
</gene>
<dbReference type="EMBL" id="UGAB01000002">
    <property type="protein sequence ID" value="STF40699.1"/>
    <property type="molecule type" value="Genomic_DNA"/>
</dbReference>
<evidence type="ECO:0000313" key="1">
    <source>
        <dbReference type="EMBL" id="STF40699.1"/>
    </source>
</evidence>
<accession>A0A376LY69</accession>
<sequence length="81" mass="9769">MQRKSHTSHEYKQESISFIYHMLPTPFLMVLRITLCSIYNNYQNTYPMNCCILKILLYSPHLRYNINDEFIQGIKEMDGYL</sequence>
<dbReference type="Proteomes" id="UP000254877">
    <property type="component" value="Unassembled WGS sequence"/>
</dbReference>
<proteinExistence type="predicted"/>
<protein>
    <submittedName>
        <fullName evidence="1">Uncharacterized protein</fullName>
    </submittedName>
</protein>
<evidence type="ECO:0000313" key="2">
    <source>
        <dbReference type="Proteomes" id="UP000254877"/>
    </source>
</evidence>
<reference evidence="1 2" key="1">
    <citation type="submission" date="2018-06" db="EMBL/GenBank/DDBJ databases">
        <authorList>
            <consortium name="Pathogen Informatics"/>
            <person name="Doyle S."/>
        </authorList>
    </citation>
    <scope>NUCLEOTIDE SEQUENCE [LARGE SCALE GENOMIC DNA]</scope>
    <source>
        <strain evidence="1 2">NCTC7928</strain>
    </source>
</reference>
<name>A0A376LY69_ECOLX</name>